<dbReference type="InterPro" id="IPR018674">
    <property type="entry name" value="DUF2142_membrane"/>
</dbReference>
<sequence length="672" mass="76101">MLLMACIFLGVIWLMAKSEISGNIPGYVTHIGHFGEEQFIYSLTNDYIIEQEFISPKDFDFATINFSDHENQISGKTFISVLDKTSSEIIYYKEVENSEIHYGESVCISIENGGKKKTPYILRLQFEGMGEEGLGIFGFKTDEYDMPAIINGKTGDYSVGVGTHTYTNRYKNLAAAVFLMIFFIIIISLLLVSQTRLSEEYLFLGLIIPVGVTFLLFLSVNVVHDGGTHLAKAYHYSNVLLGWDEKDTSSYVYLKTDEAKAFDEIYVIYRRENEVAQHFWDTLDEFDNRAADNQLVMSHEYRGTSASSFFEYFPGVIGLTLGRIFGGSARFNILFAKICFFVFYAAMAFYAIKISPYLKSVLAFTVLLPMGIYQATGITYDSVVMAVCIVIVALFFRARAAILSKRNCLILLILAAILGCVKGGFYLLFLLPFMCISARNYGSSKRKWLISLGSLAVGTLAMLFTSFNAYWSMLQKMMGISSNEITKSIVNMAPVVVEAVEKIPETNVTAYGISYLFTDLFGFIELFIRTLVNKADFYLGGLLGYRMAWTDKTINWVILILFILLLAASAVRIKGEKAPVIGMKEKAACLFFFGVEVIAFHLLMLIETPMNATVINGVQGRYFIVWIPIILYLMYNERRLCEYSEVRKLYYYFSMAECLYIYCFFKIFLGIS</sequence>
<organism evidence="2 3">
    <name type="scientific">Eisenbergiella tayi</name>
    <dbReference type="NCBI Taxonomy" id="1432052"/>
    <lineage>
        <taxon>Bacteria</taxon>
        <taxon>Bacillati</taxon>
        <taxon>Bacillota</taxon>
        <taxon>Clostridia</taxon>
        <taxon>Lachnospirales</taxon>
        <taxon>Lachnospiraceae</taxon>
        <taxon>Eisenbergiella</taxon>
    </lineage>
</organism>
<feature type="transmembrane region" description="Helical" evidence="1">
    <location>
        <begin position="649"/>
        <end position="671"/>
    </location>
</feature>
<evidence type="ECO:0008006" key="4">
    <source>
        <dbReference type="Google" id="ProtNLM"/>
    </source>
</evidence>
<feature type="transmembrane region" description="Helical" evidence="1">
    <location>
        <begin position="618"/>
        <end position="637"/>
    </location>
</feature>
<keyword evidence="1" id="KW-1133">Transmembrane helix</keyword>
<feature type="transmembrane region" description="Helical" evidence="1">
    <location>
        <begin position="333"/>
        <end position="352"/>
    </location>
</feature>
<reference evidence="2 3" key="1">
    <citation type="submission" date="2016-07" db="EMBL/GenBank/DDBJ databases">
        <title>Characterization of isolates of Eisenbergiella tayi derived from blood cultures, using whole genome sequencing.</title>
        <authorList>
            <person name="Burdz T."/>
            <person name="Wiebe D."/>
            <person name="Huynh C."/>
            <person name="Bernard K."/>
        </authorList>
    </citation>
    <scope>NUCLEOTIDE SEQUENCE [LARGE SCALE GENOMIC DNA]</scope>
    <source>
        <strain evidence="2 3">NML 120489</strain>
    </source>
</reference>
<accession>A0A1E3AXI0</accession>
<feature type="transmembrane region" description="Helical" evidence="1">
    <location>
        <begin position="201"/>
        <end position="220"/>
    </location>
</feature>
<protein>
    <recommendedName>
        <fullName evidence="4">DUF2142 domain-containing protein</fullName>
    </recommendedName>
</protein>
<feature type="transmembrane region" description="Helical" evidence="1">
    <location>
        <begin position="372"/>
        <end position="396"/>
    </location>
</feature>
<proteinExistence type="predicted"/>
<evidence type="ECO:0000256" key="1">
    <source>
        <dbReference type="SAM" id="Phobius"/>
    </source>
</evidence>
<feature type="transmembrane region" description="Helical" evidence="1">
    <location>
        <begin position="173"/>
        <end position="192"/>
    </location>
</feature>
<name>A0A1E3AXI0_9FIRM</name>
<dbReference type="Proteomes" id="UP000095003">
    <property type="component" value="Unassembled WGS sequence"/>
</dbReference>
<feature type="transmembrane region" description="Helical" evidence="1">
    <location>
        <begin position="508"/>
        <end position="528"/>
    </location>
</feature>
<keyword evidence="1" id="KW-0472">Membrane</keyword>
<dbReference type="EMBL" id="MCGI01000001">
    <property type="protein sequence ID" value="ODM13369.1"/>
    <property type="molecule type" value="Genomic_DNA"/>
</dbReference>
<keyword evidence="1" id="KW-0812">Transmembrane</keyword>
<gene>
    <name evidence="2" type="ORF">BEH84_01084</name>
</gene>
<evidence type="ECO:0000313" key="2">
    <source>
        <dbReference type="EMBL" id="ODM13369.1"/>
    </source>
</evidence>
<dbReference type="AlphaFoldDB" id="A0A1E3AXI0"/>
<feature type="transmembrane region" description="Helical" evidence="1">
    <location>
        <begin position="408"/>
        <end position="428"/>
    </location>
</feature>
<dbReference type="Pfam" id="PF09913">
    <property type="entry name" value="DUF2142"/>
    <property type="match status" value="1"/>
</dbReference>
<feature type="transmembrane region" description="Helical" evidence="1">
    <location>
        <begin position="448"/>
        <end position="471"/>
    </location>
</feature>
<evidence type="ECO:0000313" key="3">
    <source>
        <dbReference type="Proteomes" id="UP000095003"/>
    </source>
</evidence>
<comment type="caution">
    <text evidence="2">The sequence shown here is derived from an EMBL/GenBank/DDBJ whole genome shotgun (WGS) entry which is preliminary data.</text>
</comment>
<feature type="transmembrane region" description="Helical" evidence="1">
    <location>
        <begin position="587"/>
        <end position="606"/>
    </location>
</feature>
<feature type="transmembrane region" description="Helical" evidence="1">
    <location>
        <begin position="554"/>
        <end position="575"/>
    </location>
</feature>